<evidence type="ECO:0000313" key="7">
    <source>
        <dbReference type="EMBL" id="MFC7316459.1"/>
    </source>
</evidence>
<feature type="transmembrane region" description="Helical" evidence="5">
    <location>
        <begin position="113"/>
        <end position="132"/>
    </location>
</feature>
<feature type="transmembrane region" description="Helical" evidence="5">
    <location>
        <begin position="12"/>
        <end position="32"/>
    </location>
</feature>
<dbReference type="GeneID" id="79313822"/>
<feature type="transmembrane region" description="Helical" evidence="5">
    <location>
        <begin position="165"/>
        <end position="186"/>
    </location>
</feature>
<feature type="transmembrane region" description="Helical" evidence="5">
    <location>
        <begin position="257"/>
        <end position="274"/>
    </location>
</feature>
<feature type="transmembrane region" description="Helical" evidence="5">
    <location>
        <begin position="280"/>
        <end position="296"/>
    </location>
</feature>
<reference evidence="7 8" key="1">
    <citation type="journal article" date="2019" name="Int. J. Syst. Evol. Microbiol.">
        <title>The Global Catalogue of Microorganisms (GCM) 10K type strain sequencing project: providing services to taxonomists for standard genome sequencing and annotation.</title>
        <authorList>
            <consortium name="The Broad Institute Genomics Platform"/>
            <consortium name="The Broad Institute Genome Sequencing Center for Infectious Disease"/>
            <person name="Wu L."/>
            <person name="Ma J."/>
        </authorList>
    </citation>
    <scope>NUCLEOTIDE SEQUENCE [LARGE SCALE GENOMIC DNA]</scope>
    <source>
        <strain evidence="7 8">PSR21</strain>
    </source>
</reference>
<name>A0ABD6A779_9EURY</name>
<evidence type="ECO:0000313" key="8">
    <source>
        <dbReference type="Proteomes" id="UP001596547"/>
    </source>
</evidence>
<evidence type="ECO:0000256" key="4">
    <source>
        <dbReference type="ARBA" id="ARBA00023136"/>
    </source>
</evidence>
<feature type="transmembrane region" description="Helical" evidence="5">
    <location>
        <begin position="224"/>
        <end position="245"/>
    </location>
</feature>
<protein>
    <submittedName>
        <fullName evidence="7">DMT family transporter</fullName>
    </submittedName>
</protein>
<sequence length="298" mass="30178">MSPRDGVLDDETVGTALVVSSAVGFGTLAVLGEYAFAAGLNVVSVLALRFSLAAALIWPPLAFVRRRAGDLASLRLRGRTLAIAVLLGLVGYTGQSALFFLGLRYLTAGMTTIVLYTYPVFVLLLSTTVLGEPLTRRDLLALPLALGGVVLITGADPAGVDPTGVLIVLGGAVVYSLYIVVGRVALDSTDGAVLSAYVMPAAAVSFLAVGSASGQLSLPTSQLGWAAVLGIAVLATVIPVSTFFLGLRRVGPSRAGIVSTVEPAVAVALGAVLLDEPVTLVTLVGGALVLVGVALVQA</sequence>
<dbReference type="InterPro" id="IPR037185">
    <property type="entry name" value="EmrE-like"/>
</dbReference>
<feature type="domain" description="EamA" evidence="6">
    <location>
        <begin position="163"/>
        <end position="296"/>
    </location>
</feature>
<keyword evidence="8" id="KW-1185">Reference proteome</keyword>
<evidence type="ECO:0000259" key="6">
    <source>
        <dbReference type="Pfam" id="PF00892"/>
    </source>
</evidence>
<feature type="transmembrane region" description="Helical" evidence="5">
    <location>
        <begin position="139"/>
        <end position="159"/>
    </location>
</feature>
<evidence type="ECO:0000256" key="1">
    <source>
        <dbReference type="ARBA" id="ARBA00004141"/>
    </source>
</evidence>
<keyword evidence="4 5" id="KW-0472">Membrane</keyword>
<proteinExistence type="predicted"/>
<evidence type="ECO:0000256" key="3">
    <source>
        <dbReference type="ARBA" id="ARBA00022989"/>
    </source>
</evidence>
<comment type="subcellular location">
    <subcellularLocation>
        <location evidence="1">Membrane</location>
        <topology evidence="1">Multi-pass membrane protein</topology>
    </subcellularLocation>
</comment>
<dbReference type="InterPro" id="IPR050638">
    <property type="entry name" value="AA-Vitamin_Transporters"/>
</dbReference>
<feature type="transmembrane region" description="Helical" evidence="5">
    <location>
        <begin position="80"/>
        <end position="101"/>
    </location>
</feature>
<evidence type="ECO:0000256" key="2">
    <source>
        <dbReference type="ARBA" id="ARBA00022692"/>
    </source>
</evidence>
<comment type="caution">
    <text evidence="7">The sequence shown here is derived from an EMBL/GenBank/DDBJ whole genome shotgun (WGS) entry which is preliminary data.</text>
</comment>
<feature type="domain" description="EamA" evidence="6">
    <location>
        <begin position="14"/>
        <end position="153"/>
    </location>
</feature>
<dbReference type="Proteomes" id="UP001596547">
    <property type="component" value="Unassembled WGS sequence"/>
</dbReference>
<feature type="transmembrane region" description="Helical" evidence="5">
    <location>
        <begin position="38"/>
        <end position="59"/>
    </location>
</feature>
<dbReference type="GO" id="GO:0016020">
    <property type="term" value="C:membrane"/>
    <property type="evidence" value="ECO:0007669"/>
    <property type="project" value="UniProtKB-SubCell"/>
</dbReference>
<dbReference type="EMBL" id="JBHTBF010000002">
    <property type="protein sequence ID" value="MFC7316459.1"/>
    <property type="molecule type" value="Genomic_DNA"/>
</dbReference>
<dbReference type="SUPFAM" id="SSF103481">
    <property type="entry name" value="Multidrug resistance efflux transporter EmrE"/>
    <property type="match status" value="2"/>
</dbReference>
<dbReference type="Pfam" id="PF00892">
    <property type="entry name" value="EamA"/>
    <property type="match status" value="2"/>
</dbReference>
<dbReference type="AlphaFoldDB" id="A0ABD6A779"/>
<organism evidence="7 8">
    <name type="scientific">Halomarina halobia</name>
    <dbReference type="NCBI Taxonomy" id="3033386"/>
    <lineage>
        <taxon>Archaea</taxon>
        <taxon>Methanobacteriati</taxon>
        <taxon>Methanobacteriota</taxon>
        <taxon>Stenosarchaea group</taxon>
        <taxon>Halobacteria</taxon>
        <taxon>Halobacteriales</taxon>
        <taxon>Natronomonadaceae</taxon>
        <taxon>Halomarina</taxon>
    </lineage>
</organism>
<gene>
    <name evidence="7" type="ORF">ACFQPE_06560</name>
</gene>
<dbReference type="RefSeq" id="WP_276304283.1">
    <property type="nucleotide sequence ID" value="NZ_CP119992.1"/>
</dbReference>
<accession>A0ABD6A779</accession>
<evidence type="ECO:0000256" key="5">
    <source>
        <dbReference type="SAM" id="Phobius"/>
    </source>
</evidence>
<keyword evidence="3 5" id="KW-1133">Transmembrane helix</keyword>
<feature type="transmembrane region" description="Helical" evidence="5">
    <location>
        <begin position="193"/>
        <end position="212"/>
    </location>
</feature>
<dbReference type="InterPro" id="IPR000620">
    <property type="entry name" value="EamA_dom"/>
</dbReference>
<dbReference type="PANTHER" id="PTHR32322:SF2">
    <property type="entry name" value="EAMA DOMAIN-CONTAINING PROTEIN"/>
    <property type="match status" value="1"/>
</dbReference>
<dbReference type="PANTHER" id="PTHR32322">
    <property type="entry name" value="INNER MEMBRANE TRANSPORTER"/>
    <property type="match status" value="1"/>
</dbReference>
<keyword evidence="2 5" id="KW-0812">Transmembrane</keyword>
<dbReference type="Gene3D" id="1.10.3730.20">
    <property type="match status" value="2"/>
</dbReference>